<dbReference type="EMBL" id="LCKW01000026">
    <property type="protein sequence ID" value="KKU07667.1"/>
    <property type="molecule type" value="Genomic_DNA"/>
</dbReference>
<dbReference type="AlphaFoldDB" id="A0A0G1MHY6"/>
<name>A0A0G1MHY6_9BACT</name>
<reference evidence="1 2" key="1">
    <citation type="journal article" date="2015" name="Nature">
        <title>rRNA introns, odd ribosomes, and small enigmatic genomes across a large radiation of phyla.</title>
        <authorList>
            <person name="Brown C.T."/>
            <person name="Hug L.A."/>
            <person name="Thomas B.C."/>
            <person name="Sharon I."/>
            <person name="Castelle C.J."/>
            <person name="Singh A."/>
            <person name="Wilkins M.J."/>
            <person name="Williams K.H."/>
            <person name="Banfield J.F."/>
        </authorList>
    </citation>
    <scope>NUCLEOTIDE SEQUENCE [LARGE SCALE GENOMIC DNA]</scope>
</reference>
<accession>A0A0G1MHY6</accession>
<evidence type="ECO:0000313" key="2">
    <source>
        <dbReference type="Proteomes" id="UP000034354"/>
    </source>
</evidence>
<dbReference type="Proteomes" id="UP000034354">
    <property type="component" value="Unassembled WGS sequence"/>
</dbReference>
<evidence type="ECO:0000313" key="1">
    <source>
        <dbReference type="EMBL" id="KKU07667.1"/>
    </source>
</evidence>
<organism evidence="1 2">
    <name type="scientific">Candidatus Uhrbacteria bacterium GW2011_GWE2_45_35</name>
    <dbReference type="NCBI Taxonomy" id="1618993"/>
    <lineage>
        <taxon>Bacteria</taxon>
        <taxon>Candidatus Uhriibacteriota</taxon>
    </lineage>
</organism>
<proteinExistence type="predicted"/>
<protein>
    <submittedName>
        <fullName evidence="1">Uncharacterized protein</fullName>
    </submittedName>
</protein>
<comment type="caution">
    <text evidence="1">The sequence shown here is derived from an EMBL/GenBank/DDBJ whole genome shotgun (WGS) entry which is preliminary data.</text>
</comment>
<sequence>MPEVIKARPTGEGYPPVGFLRLPIHTKDISTDKQMFVIDNRDLLVNVLCHTGGRPMAGDSRRRDRLVQTGRFCQGSPAVAKSTRTRLPPHPGKLARTVHHESSPCPQLVGGFFLFCSIFFNPPKKTTNPIILPITKILKILVQKLLVLTFYKKETIIIWRLVQTLIPKGV</sequence>
<dbReference type="STRING" id="1618993.UX09_C0026G0018"/>
<gene>
    <name evidence="1" type="ORF">UX09_C0026G0018</name>
</gene>